<dbReference type="Gene3D" id="3.40.190.290">
    <property type="match status" value="1"/>
</dbReference>
<dbReference type="InterPro" id="IPR036390">
    <property type="entry name" value="WH_DNA-bd_sf"/>
</dbReference>
<dbReference type="PANTHER" id="PTHR30126:SF88">
    <property type="entry name" value="TRANSCRIPTIONAL REGULATOR-RELATED"/>
    <property type="match status" value="1"/>
</dbReference>
<dbReference type="SUPFAM" id="SSF53850">
    <property type="entry name" value="Periplasmic binding protein-like II"/>
    <property type="match status" value="1"/>
</dbReference>
<dbReference type="Pfam" id="PF00126">
    <property type="entry name" value="HTH_1"/>
    <property type="match status" value="1"/>
</dbReference>
<evidence type="ECO:0000259" key="5">
    <source>
        <dbReference type="PROSITE" id="PS50931"/>
    </source>
</evidence>
<evidence type="ECO:0000256" key="2">
    <source>
        <dbReference type="ARBA" id="ARBA00023015"/>
    </source>
</evidence>
<dbReference type="SUPFAM" id="SSF46785">
    <property type="entry name" value="Winged helix' DNA-binding domain"/>
    <property type="match status" value="1"/>
</dbReference>
<dbReference type="InterPro" id="IPR036388">
    <property type="entry name" value="WH-like_DNA-bd_sf"/>
</dbReference>
<dbReference type="PANTHER" id="PTHR30126">
    <property type="entry name" value="HTH-TYPE TRANSCRIPTIONAL REGULATOR"/>
    <property type="match status" value="1"/>
</dbReference>
<protein>
    <submittedName>
        <fullName evidence="6">LysR family transcriptional regulator</fullName>
    </submittedName>
</protein>
<reference evidence="6 7" key="1">
    <citation type="submission" date="2023-11" db="EMBL/GenBank/DDBJ databases">
        <title>MicrobeMod: A computational toolkit for identifying prokaryotic methylation and restriction-modification with nanopore sequencing.</title>
        <authorList>
            <person name="Crits-Christoph A."/>
            <person name="Kang S.C."/>
            <person name="Lee H."/>
            <person name="Ostrov N."/>
        </authorList>
    </citation>
    <scope>NUCLEOTIDE SEQUENCE [LARGE SCALE GENOMIC DNA]</scope>
    <source>
        <strain evidence="6 7">ATCC 33173</strain>
    </source>
</reference>
<dbReference type="PROSITE" id="PS50931">
    <property type="entry name" value="HTH_LYSR"/>
    <property type="match status" value="1"/>
</dbReference>
<dbReference type="CDD" id="cd05466">
    <property type="entry name" value="PBP2_LTTR_substrate"/>
    <property type="match status" value="1"/>
</dbReference>
<proteinExistence type="inferred from homology"/>
<keyword evidence="4" id="KW-0804">Transcription</keyword>
<comment type="similarity">
    <text evidence="1">Belongs to the LysR transcriptional regulatory family.</text>
</comment>
<dbReference type="GeneID" id="91010238"/>
<dbReference type="Proteomes" id="UP001322512">
    <property type="component" value="Chromosome"/>
</dbReference>
<name>A0ABZ0TBL1_HALED</name>
<dbReference type="InterPro" id="IPR000847">
    <property type="entry name" value="LysR_HTH_N"/>
</dbReference>
<dbReference type="Pfam" id="PF03466">
    <property type="entry name" value="LysR_substrate"/>
    <property type="match status" value="1"/>
</dbReference>
<evidence type="ECO:0000313" key="6">
    <source>
        <dbReference type="EMBL" id="WPU48945.1"/>
    </source>
</evidence>
<feature type="domain" description="HTH lysR-type" evidence="5">
    <location>
        <begin position="25"/>
        <end position="82"/>
    </location>
</feature>
<dbReference type="InterPro" id="IPR005119">
    <property type="entry name" value="LysR_subst-bd"/>
</dbReference>
<accession>A0ABZ0TBL1</accession>
<evidence type="ECO:0000256" key="1">
    <source>
        <dbReference type="ARBA" id="ARBA00009437"/>
    </source>
</evidence>
<sequence>MIQKIKYSLSSIETFDQNAAMNPKTTLDHWNVFKTVVEQGSFHKAAEHLERSQSTVSYAVRKLQEQLGASLIEIRGRKAVLTPIGELLLEDGKAIVEGMLQIEGRARSLAQGHELRVRLCVESCVPRRWVLDALPEFRARFPNTLLDVEFLTPPALLNRFHARRAELYLLSRLPPDDIGDELCRIRLACVASPAHPLARQPHPLSRKDLALSQVIRCEDADEADARDGARDRFTSAVIWRFNRYDAAIEAIREGLGYGWVPECMIRDELADGRLVPLRLAEGGRRSLPLQLLHRNRHGAGPATLHLAEALTSALGPPDAPAS</sequence>
<evidence type="ECO:0000313" key="7">
    <source>
        <dbReference type="Proteomes" id="UP001322512"/>
    </source>
</evidence>
<keyword evidence="7" id="KW-1185">Reference proteome</keyword>
<dbReference type="RefSeq" id="WP_013332646.1">
    <property type="nucleotide sequence ID" value="NC_014532.2"/>
</dbReference>
<keyword evidence="3" id="KW-0238">DNA-binding</keyword>
<dbReference type="Gene3D" id="1.10.10.10">
    <property type="entry name" value="Winged helix-like DNA-binding domain superfamily/Winged helix DNA-binding domain"/>
    <property type="match status" value="1"/>
</dbReference>
<keyword evidence="2" id="KW-0805">Transcription regulation</keyword>
<gene>
    <name evidence="6" type="ORF">SR933_08625</name>
</gene>
<evidence type="ECO:0000256" key="3">
    <source>
        <dbReference type="ARBA" id="ARBA00023125"/>
    </source>
</evidence>
<dbReference type="EMBL" id="CP139472">
    <property type="protein sequence ID" value="WPU48945.1"/>
    <property type="molecule type" value="Genomic_DNA"/>
</dbReference>
<organism evidence="6 7">
    <name type="scientific">Halomonas elongata (strain ATCC 33173 / DSM 2581 / NBRC 15536 / NCIMB 2198 / 1H9)</name>
    <dbReference type="NCBI Taxonomy" id="768066"/>
    <lineage>
        <taxon>Bacteria</taxon>
        <taxon>Pseudomonadati</taxon>
        <taxon>Pseudomonadota</taxon>
        <taxon>Gammaproteobacteria</taxon>
        <taxon>Oceanospirillales</taxon>
        <taxon>Halomonadaceae</taxon>
        <taxon>Halomonas</taxon>
    </lineage>
</organism>
<evidence type="ECO:0000256" key="4">
    <source>
        <dbReference type="ARBA" id="ARBA00023163"/>
    </source>
</evidence>